<sequence>MPPSNSKEKKEKEVDFILMKFRRGKSFHSRKETSKWERRNQEIKISPRMRENLRNFGEKECPVSKKKYSENGGLPQESLKMKVATIIQSGPSGRQCPKNGFHSTEKSFGGTFNQNIYFSYFIFITFLKFLCFL</sequence>
<organism evidence="1 2">
    <name type="scientific">Caerostris extrusa</name>
    <name type="common">Bark spider</name>
    <name type="synonym">Caerostris bankana</name>
    <dbReference type="NCBI Taxonomy" id="172846"/>
    <lineage>
        <taxon>Eukaryota</taxon>
        <taxon>Metazoa</taxon>
        <taxon>Ecdysozoa</taxon>
        <taxon>Arthropoda</taxon>
        <taxon>Chelicerata</taxon>
        <taxon>Arachnida</taxon>
        <taxon>Araneae</taxon>
        <taxon>Araneomorphae</taxon>
        <taxon>Entelegynae</taxon>
        <taxon>Araneoidea</taxon>
        <taxon>Araneidae</taxon>
        <taxon>Caerostris</taxon>
    </lineage>
</organism>
<dbReference type="Proteomes" id="UP001054945">
    <property type="component" value="Unassembled WGS sequence"/>
</dbReference>
<accession>A0AAV4VTE4</accession>
<evidence type="ECO:0000313" key="2">
    <source>
        <dbReference type="Proteomes" id="UP001054945"/>
    </source>
</evidence>
<comment type="caution">
    <text evidence="1">The sequence shown here is derived from an EMBL/GenBank/DDBJ whole genome shotgun (WGS) entry which is preliminary data.</text>
</comment>
<dbReference type="EMBL" id="BPLR01015031">
    <property type="protein sequence ID" value="GIY73081.1"/>
    <property type="molecule type" value="Genomic_DNA"/>
</dbReference>
<name>A0AAV4VTE4_CAEEX</name>
<dbReference type="AlphaFoldDB" id="A0AAV4VTE4"/>
<reference evidence="1 2" key="1">
    <citation type="submission" date="2021-06" db="EMBL/GenBank/DDBJ databases">
        <title>Caerostris extrusa draft genome.</title>
        <authorList>
            <person name="Kono N."/>
            <person name="Arakawa K."/>
        </authorList>
    </citation>
    <scope>NUCLEOTIDE SEQUENCE [LARGE SCALE GENOMIC DNA]</scope>
</reference>
<gene>
    <name evidence="1" type="ORF">CEXT_170311</name>
</gene>
<proteinExistence type="predicted"/>
<evidence type="ECO:0000313" key="1">
    <source>
        <dbReference type="EMBL" id="GIY73081.1"/>
    </source>
</evidence>
<protein>
    <submittedName>
        <fullName evidence="1">Uncharacterized protein</fullName>
    </submittedName>
</protein>
<keyword evidence="2" id="KW-1185">Reference proteome</keyword>